<comment type="caution">
    <text evidence="12">The sequence shown here is derived from an EMBL/GenBank/DDBJ whole genome shotgun (WGS) entry which is preliminary data.</text>
</comment>
<evidence type="ECO:0000256" key="1">
    <source>
        <dbReference type="ARBA" id="ARBA00004141"/>
    </source>
</evidence>
<protein>
    <recommendedName>
        <fullName evidence="8">Sugar phosphate exchanger 3</fullName>
    </recommendedName>
    <alternativeName>
        <fullName evidence="9">Solute carrier family 37 member 3</fullName>
    </alternativeName>
</protein>
<feature type="transmembrane region" description="Helical" evidence="10">
    <location>
        <begin position="365"/>
        <end position="386"/>
    </location>
</feature>
<evidence type="ECO:0000256" key="7">
    <source>
        <dbReference type="ARBA" id="ARBA00023136"/>
    </source>
</evidence>
<feature type="non-terminal residue" evidence="12">
    <location>
        <position position="421"/>
    </location>
</feature>
<dbReference type="PIRSF" id="PIRSF002808">
    <property type="entry name" value="Hexose_phosphate_transp"/>
    <property type="match status" value="1"/>
</dbReference>
<evidence type="ECO:0000256" key="4">
    <source>
        <dbReference type="ARBA" id="ARBA00022597"/>
    </source>
</evidence>
<feature type="transmembrane region" description="Helical" evidence="10">
    <location>
        <begin position="195"/>
        <end position="221"/>
    </location>
</feature>
<dbReference type="AlphaFoldDB" id="A0A3M6USS4"/>
<evidence type="ECO:0000256" key="6">
    <source>
        <dbReference type="ARBA" id="ARBA00022989"/>
    </source>
</evidence>
<proteinExistence type="inferred from homology"/>
<evidence type="ECO:0000313" key="13">
    <source>
        <dbReference type="Proteomes" id="UP000275408"/>
    </source>
</evidence>
<dbReference type="PANTHER" id="PTHR43184:SF12">
    <property type="entry name" value="SUGAR PHOSPHATE EXCHANGER 3"/>
    <property type="match status" value="1"/>
</dbReference>
<feature type="transmembrane region" description="Helical" evidence="10">
    <location>
        <begin position="84"/>
        <end position="103"/>
    </location>
</feature>
<accession>A0A3M6USS4</accession>
<dbReference type="EMBL" id="RCHS01000820">
    <property type="protein sequence ID" value="RMX56695.1"/>
    <property type="molecule type" value="Genomic_DNA"/>
</dbReference>
<feature type="transmembrane region" description="Helical" evidence="10">
    <location>
        <begin position="289"/>
        <end position="310"/>
    </location>
</feature>
<evidence type="ECO:0000256" key="5">
    <source>
        <dbReference type="ARBA" id="ARBA00022692"/>
    </source>
</evidence>
<evidence type="ECO:0000259" key="11">
    <source>
        <dbReference type="PROSITE" id="PS50850"/>
    </source>
</evidence>
<dbReference type="Proteomes" id="UP000275408">
    <property type="component" value="Unassembled WGS sequence"/>
</dbReference>
<gene>
    <name evidence="12" type="ORF">pdam_00015778</name>
</gene>
<keyword evidence="3" id="KW-0813">Transport</keyword>
<keyword evidence="6 10" id="KW-1133">Transmembrane helix</keyword>
<dbReference type="InterPro" id="IPR036259">
    <property type="entry name" value="MFS_trans_sf"/>
</dbReference>
<keyword evidence="13" id="KW-1185">Reference proteome</keyword>
<organism evidence="12 13">
    <name type="scientific">Pocillopora damicornis</name>
    <name type="common">Cauliflower coral</name>
    <name type="synonym">Millepora damicornis</name>
    <dbReference type="NCBI Taxonomy" id="46731"/>
    <lineage>
        <taxon>Eukaryota</taxon>
        <taxon>Metazoa</taxon>
        <taxon>Cnidaria</taxon>
        <taxon>Anthozoa</taxon>
        <taxon>Hexacorallia</taxon>
        <taxon>Scleractinia</taxon>
        <taxon>Astrocoeniina</taxon>
        <taxon>Pocilloporidae</taxon>
        <taxon>Pocillopora</taxon>
    </lineage>
</organism>
<evidence type="ECO:0000313" key="12">
    <source>
        <dbReference type="EMBL" id="RMX56695.1"/>
    </source>
</evidence>
<dbReference type="Gene3D" id="1.20.1250.20">
    <property type="entry name" value="MFS general substrate transporter like domains"/>
    <property type="match status" value="2"/>
</dbReference>
<keyword evidence="7 10" id="KW-0472">Membrane</keyword>
<comment type="similarity">
    <text evidence="2">Belongs to the major facilitator superfamily. Organophosphate:Pi antiporter (OPA) (TC 2.A.1.4) family.</text>
</comment>
<dbReference type="InterPro" id="IPR011701">
    <property type="entry name" value="MFS"/>
</dbReference>
<evidence type="ECO:0000256" key="3">
    <source>
        <dbReference type="ARBA" id="ARBA00022448"/>
    </source>
</evidence>
<evidence type="ECO:0000256" key="9">
    <source>
        <dbReference type="ARBA" id="ARBA00042039"/>
    </source>
</evidence>
<feature type="transmembrane region" description="Helical" evidence="10">
    <location>
        <begin position="241"/>
        <end position="260"/>
    </location>
</feature>
<keyword evidence="5 10" id="KW-0812">Transmembrane</keyword>
<comment type="subcellular location">
    <subcellularLocation>
        <location evidence="1">Membrane</location>
        <topology evidence="1">Multi-pass membrane protein</topology>
    </subcellularLocation>
</comment>
<feature type="transmembrane region" description="Helical" evidence="10">
    <location>
        <begin position="12"/>
        <end position="32"/>
    </location>
</feature>
<feature type="transmembrane region" description="Helical" evidence="10">
    <location>
        <begin position="330"/>
        <end position="353"/>
    </location>
</feature>
<feature type="transmembrane region" description="Helical" evidence="10">
    <location>
        <begin position="267"/>
        <end position="283"/>
    </location>
</feature>
<dbReference type="GO" id="GO:0005789">
    <property type="term" value="C:endoplasmic reticulum membrane"/>
    <property type="evidence" value="ECO:0007669"/>
    <property type="project" value="TreeGrafter"/>
</dbReference>
<feature type="domain" description="Major facilitator superfamily (MFS) profile" evidence="11">
    <location>
        <begin position="192"/>
        <end position="421"/>
    </location>
</feature>
<evidence type="ECO:0000256" key="2">
    <source>
        <dbReference type="ARBA" id="ARBA00009598"/>
    </source>
</evidence>
<dbReference type="Pfam" id="PF07690">
    <property type="entry name" value="MFS_1"/>
    <property type="match status" value="1"/>
</dbReference>
<evidence type="ECO:0000256" key="10">
    <source>
        <dbReference type="SAM" id="Phobius"/>
    </source>
</evidence>
<sequence length="421" mass="46276">MAEYRKWTIHHLIVFLLTFFSYSCFHATRKAFSNIKDSMQKEWTNNSHSAELFLGAMDTTFLLAYAVGLYISGILGDRFNLRKVLALGIRGIVFGIWSANASLGNIIGALQYAMLVPAVVLFAFGILIYFCLIPSPDEIGLPLPDDDQTTRARNVFNEQIVEQEAFARGLSQSSSASQQQQQQPPRKAVSFFQAVLLPGVIPYSLSYACLKLVNYSFFFWLPYYLSNKFHWKDTVADKISTFYDVGGIVGGVIGGLISDLMSSRSPLVIAMLVLSIPMLFIYGNTGGSYTLNASLMTLLGFMVGGPANLISSAISADLGRQSALSANSEALATVTGIVDGTGSVGAAIGQFLVPVINTHAGWKPVFYFLMVMTFMSFVCLIIPILLKYIRGRQARYSYYQVSVGNDTMEYPPSRHINTTLA</sequence>
<dbReference type="PANTHER" id="PTHR43184">
    <property type="entry name" value="MAJOR FACILITATOR SUPERFAMILY TRANSPORTER 16, ISOFORM B"/>
    <property type="match status" value="1"/>
</dbReference>
<dbReference type="InterPro" id="IPR000849">
    <property type="entry name" value="Sugar_P_transporter"/>
</dbReference>
<dbReference type="PROSITE" id="PS51257">
    <property type="entry name" value="PROKAR_LIPOPROTEIN"/>
    <property type="match status" value="1"/>
</dbReference>
<dbReference type="SUPFAM" id="SSF103473">
    <property type="entry name" value="MFS general substrate transporter"/>
    <property type="match status" value="1"/>
</dbReference>
<dbReference type="OrthoDB" id="3639251at2759"/>
<evidence type="ECO:0000256" key="8">
    <source>
        <dbReference type="ARBA" id="ARBA00041091"/>
    </source>
</evidence>
<keyword evidence="4" id="KW-0762">Sugar transport</keyword>
<name>A0A3M6USS4_POCDA</name>
<dbReference type="InterPro" id="IPR020846">
    <property type="entry name" value="MFS_dom"/>
</dbReference>
<dbReference type="PROSITE" id="PS50850">
    <property type="entry name" value="MFS"/>
    <property type="match status" value="1"/>
</dbReference>
<dbReference type="GO" id="GO:0022857">
    <property type="term" value="F:transmembrane transporter activity"/>
    <property type="evidence" value="ECO:0007669"/>
    <property type="project" value="InterPro"/>
</dbReference>
<feature type="transmembrane region" description="Helical" evidence="10">
    <location>
        <begin position="52"/>
        <end position="72"/>
    </location>
</feature>
<feature type="transmembrane region" description="Helical" evidence="10">
    <location>
        <begin position="109"/>
        <end position="132"/>
    </location>
</feature>
<reference evidence="12 13" key="1">
    <citation type="journal article" date="2018" name="Sci. Rep.">
        <title>Comparative analysis of the Pocillopora damicornis genome highlights role of immune system in coral evolution.</title>
        <authorList>
            <person name="Cunning R."/>
            <person name="Bay R.A."/>
            <person name="Gillette P."/>
            <person name="Baker A.C."/>
            <person name="Traylor-Knowles N."/>
        </authorList>
    </citation>
    <scope>NUCLEOTIDE SEQUENCE [LARGE SCALE GENOMIC DNA]</scope>
    <source>
        <strain evidence="12">RSMAS</strain>
        <tissue evidence="12">Whole animal</tissue>
    </source>
</reference>